<accession>A0ABS4T4T0</accession>
<dbReference type="InterPro" id="IPR041895">
    <property type="entry name" value="ArdA_dom1"/>
</dbReference>
<dbReference type="Proteomes" id="UP001519331">
    <property type="component" value="Unassembled WGS sequence"/>
</dbReference>
<comment type="caution">
    <text evidence="1">The sequence shown here is derived from an EMBL/GenBank/DDBJ whole genome shotgun (WGS) entry which is preliminary data.</text>
</comment>
<gene>
    <name evidence="1" type="ORF">JOF45_002490</name>
</gene>
<proteinExistence type="predicted"/>
<evidence type="ECO:0000313" key="1">
    <source>
        <dbReference type="EMBL" id="MBP2319471.1"/>
    </source>
</evidence>
<dbReference type="InterPro" id="IPR041893">
    <property type="entry name" value="ArdA_dom3"/>
</dbReference>
<protein>
    <submittedName>
        <fullName evidence="1">Antirestriction protein</fullName>
    </submittedName>
</protein>
<sequence length="176" mass="20030">MSVTSTVTPAVWIGCLACYNAGRLTGDWFEAITADEVTPEKLHGHQTSHEELWCLDHEYLPIDGECSPHQAAKLARHLDEIDEYLLPAFLAWIGSGSHVLDGEDLPDHGEFIDRYCGHWDSFTQYAHQLAEDICLLADAPEHITRYFNWQSWTDDLQHEYTVLDAAEGGVYIFRDH</sequence>
<keyword evidence="2" id="KW-1185">Reference proteome</keyword>
<dbReference type="EMBL" id="JAGINX010000001">
    <property type="protein sequence ID" value="MBP2319471.1"/>
    <property type="molecule type" value="Genomic_DNA"/>
</dbReference>
<name>A0ABS4T4T0_9MICC</name>
<dbReference type="RefSeq" id="WP_245324234.1">
    <property type="nucleotide sequence ID" value="NZ_JAGINX010000001.1"/>
</dbReference>
<dbReference type="InterPro" id="IPR009899">
    <property type="entry name" value="ArdA"/>
</dbReference>
<evidence type="ECO:0000313" key="2">
    <source>
        <dbReference type="Proteomes" id="UP001519331"/>
    </source>
</evidence>
<organism evidence="1 2">
    <name type="scientific">Nesterenkonia lacusekhoensis</name>
    <dbReference type="NCBI Taxonomy" id="150832"/>
    <lineage>
        <taxon>Bacteria</taxon>
        <taxon>Bacillati</taxon>
        <taxon>Actinomycetota</taxon>
        <taxon>Actinomycetes</taxon>
        <taxon>Micrococcales</taxon>
        <taxon>Micrococcaceae</taxon>
        <taxon>Nesterenkonia</taxon>
    </lineage>
</organism>
<dbReference type="Gene3D" id="1.10.10.1190">
    <property type="entry name" value="Antirestriction protein ArdA, domain 3"/>
    <property type="match status" value="1"/>
</dbReference>
<dbReference type="Gene3D" id="3.10.20.480">
    <property type="entry name" value="Antirestriction protein ArdA, domain 1"/>
    <property type="match status" value="1"/>
</dbReference>
<dbReference type="Pfam" id="PF07275">
    <property type="entry name" value="ArdA"/>
    <property type="match status" value="1"/>
</dbReference>
<reference evidence="1 2" key="1">
    <citation type="submission" date="2021-03" db="EMBL/GenBank/DDBJ databases">
        <title>Sequencing the genomes of 1000 actinobacteria strains.</title>
        <authorList>
            <person name="Klenk H.-P."/>
        </authorList>
    </citation>
    <scope>NUCLEOTIDE SEQUENCE [LARGE SCALE GENOMIC DNA]</scope>
    <source>
        <strain evidence="1 2">DSM 12544</strain>
    </source>
</reference>